<dbReference type="GeneID" id="90608973"/>
<dbReference type="CDD" id="cd00761">
    <property type="entry name" value="Glyco_tranf_GTA_type"/>
    <property type="match status" value="1"/>
</dbReference>
<evidence type="ECO:0000313" key="3">
    <source>
        <dbReference type="Proteomes" id="UP000225740"/>
    </source>
</evidence>
<gene>
    <name evidence="2" type="ORF">CEE69_12660</name>
</gene>
<dbReference type="AlphaFoldDB" id="A0A2G1W6S3"/>
<sequence length="457" mass="51835">MNSSPSIDLALLTRDENSLQDSVCNAIESQVGVRLNIHRIVGEPQVGDANRLATIVRSRNEAVRRSRSDYLMFLDDDVVLAKDCIARLHHGLNARTNFGAFAADYLGESSPHRDSRHVAMGATLFRSSVLRRDSFRWEPAKCECLCRCEDLRRSGARIDYLRGAKAWHLSKSQNRRVCNTADLSLGDTPPHSADPETVTNAKILVAFNRRDVRRFQDVFLRTLRATGNTQEVIVVGYGLYPSEIQQLKNLPNVRFIRRPFNGQLPPVRRLEDFRQIVSQLPADTSVAYWDAGDMLFQGRLDSLWQQTQQHPDKILAVREPLGFPHNNAIRGWTRTIEAPSMQRRAFELFASNPFLNSGFGAGTARSMRRYFDEAVRLRATALRGTTDWGDQTALNLYCHSDPTRWVEASEHWNFCVHDRRRGEVRVTPDGHVVNRSGQLIPVVHGNARSLTQLAIVR</sequence>
<organism evidence="2 3">
    <name type="scientific">Rhodopirellula bahusiensis</name>
    <dbReference type="NCBI Taxonomy" id="2014065"/>
    <lineage>
        <taxon>Bacteria</taxon>
        <taxon>Pseudomonadati</taxon>
        <taxon>Planctomycetota</taxon>
        <taxon>Planctomycetia</taxon>
        <taxon>Pirellulales</taxon>
        <taxon>Pirellulaceae</taxon>
        <taxon>Rhodopirellula</taxon>
    </lineage>
</organism>
<name>A0A2G1W6S3_9BACT</name>
<evidence type="ECO:0000259" key="1">
    <source>
        <dbReference type="Pfam" id="PF00535"/>
    </source>
</evidence>
<dbReference type="SUPFAM" id="SSF53448">
    <property type="entry name" value="Nucleotide-diphospho-sugar transferases"/>
    <property type="match status" value="2"/>
</dbReference>
<accession>A0A2G1W6S3</accession>
<evidence type="ECO:0000313" key="2">
    <source>
        <dbReference type="EMBL" id="PHQ34732.1"/>
    </source>
</evidence>
<dbReference type="InterPro" id="IPR001173">
    <property type="entry name" value="Glyco_trans_2-like"/>
</dbReference>
<comment type="caution">
    <text evidence="2">The sequence shown here is derived from an EMBL/GenBank/DDBJ whole genome shotgun (WGS) entry which is preliminary data.</text>
</comment>
<keyword evidence="2" id="KW-0808">Transferase</keyword>
<dbReference type="Pfam" id="PF00535">
    <property type="entry name" value="Glycos_transf_2"/>
    <property type="match status" value="1"/>
</dbReference>
<dbReference type="Gene3D" id="3.90.550.10">
    <property type="entry name" value="Spore Coat Polysaccharide Biosynthesis Protein SpsA, Chain A"/>
    <property type="match status" value="2"/>
</dbReference>
<dbReference type="EMBL" id="NIZW01000009">
    <property type="protein sequence ID" value="PHQ34732.1"/>
    <property type="molecule type" value="Genomic_DNA"/>
</dbReference>
<reference evidence="2 3" key="1">
    <citation type="submission" date="2017-06" db="EMBL/GenBank/DDBJ databases">
        <title>Description of Rhodopirellula bahusiensis sp. nov.</title>
        <authorList>
            <person name="Kizina J."/>
            <person name="Harder J."/>
        </authorList>
    </citation>
    <scope>NUCLEOTIDE SEQUENCE [LARGE SCALE GENOMIC DNA]</scope>
    <source>
        <strain evidence="2 3">SWK21</strain>
    </source>
</reference>
<keyword evidence="3" id="KW-1185">Reference proteome</keyword>
<dbReference type="OrthoDB" id="234165at2"/>
<proteinExistence type="predicted"/>
<feature type="domain" description="Glycosyltransferase 2-like" evidence="1">
    <location>
        <begin position="57"/>
        <end position="125"/>
    </location>
</feature>
<dbReference type="RefSeq" id="WP_099261041.1">
    <property type="nucleotide sequence ID" value="NZ_NIZW01000009.1"/>
</dbReference>
<protein>
    <submittedName>
        <fullName evidence="2">Glycosyltransferase</fullName>
    </submittedName>
</protein>
<dbReference type="GO" id="GO:0016740">
    <property type="term" value="F:transferase activity"/>
    <property type="evidence" value="ECO:0007669"/>
    <property type="project" value="UniProtKB-KW"/>
</dbReference>
<dbReference type="InterPro" id="IPR029044">
    <property type="entry name" value="Nucleotide-diphossugar_trans"/>
</dbReference>
<dbReference type="Proteomes" id="UP000225740">
    <property type="component" value="Unassembled WGS sequence"/>
</dbReference>